<evidence type="ECO:0000256" key="9">
    <source>
        <dbReference type="ARBA" id="ARBA00023211"/>
    </source>
</evidence>
<dbReference type="OMA" id="TTMGRYM"/>
<sequence>MASLLKIVPSLVGGSSRSLPSVCTVQRRDYAKKRIKAENPVVEMDGDEMTRVIWSFIKEKLILPNVDVELKYYDLGLPNRDRTADQVTIESALATQKYGVAVKCATITPDEARVEGK</sequence>
<comment type="cofactor">
    <cofactor evidence="1">
        <name>Mn(2+)</name>
        <dbReference type="ChEBI" id="CHEBI:29035"/>
    </cofactor>
</comment>
<dbReference type="InterPro" id="IPR004790">
    <property type="entry name" value="Isocitrate_DH_NADP"/>
</dbReference>
<evidence type="ECO:0000313" key="11">
    <source>
        <dbReference type="EMBL" id="GCB64870.1"/>
    </source>
</evidence>
<organism evidence="11 12">
    <name type="scientific">Scyliorhinus torazame</name>
    <name type="common">Cloudy catshark</name>
    <name type="synonym">Catulus torazame</name>
    <dbReference type="NCBI Taxonomy" id="75743"/>
    <lineage>
        <taxon>Eukaryota</taxon>
        <taxon>Metazoa</taxon>
        <taxon>Chordata</taxon>
        <taxon>Craniata</taxon>
        <taxon>Vertebrata</taxon>
        <taxon>Chondrichthyes</taxon>
        <taxon>Elasmobranchii</taxon>
        <taxon>Galeomorphii</taxon>
        <taxon>Galeoidea</taxon>
        <taxon>Carcharhiniformes</taxon>
        <taxon>Scyliorhinidae</taxon>
        <taxon>Scyliorhinus</taxon>
    </lineage>
</organism>
<evidence type="ECO:0000256" key="6">
    <source>
        <dbReference type="ARBA" id="ARBA00022723"/>
    </source>
</evidence>
<evidence type="ECO:0000256" key="7">
    <source>
        <dbReference type="ARBA" id="ARBA00022842"/>
    </source>
</evidence>
<keyword evidence="12" id="KW-1185">Reference proteome</keyword>
<dbReference type="Pfam" id="PF00180">
    <property type="entry name" value="Iso_dh"/>
    <property type="match status" value="1"/>
</dbReference>
<gene>
    <name evidence="11" type="ORF">scyTo_0013394</name>
</gene>
<evidence type="ECO:0000259" key="10">
    <source>
        <dbReference type="Pfam" id="PF00180"/>
    </source>
</evidence>
<keyword evidence="4" id="KW-0329">Glyoxylate bypass</keyword>
<evidence type="ECO:0000256" key="2">
    <source>
        <dbReference type="ARBA" id="ARBA00001946"/>
    </source>
</evidence>
<evidence type="ECO:0000256" key="5">
    <source>
        <dbReference type="ARBA" id="ARBA00022532"/>
    </source>
</evidence>
<accession>A0A401NVH6</accession>
<dbReference type="AlphaFoldDB" id="A0A401NVH6"/>
<evidence type="ECO:0000256" key="3">
    <source>
        <dbReference type="ARBA" id="ARBA00007769"/>
    </source>
</evidence>
<dbReference type="EMBL" id="BFAA01006818">
    <property type="protein sequence ID" value="GCB64870.1"/>
    <property type="molecule type" value="Genomic_DNA"/>
</dbReference>
<feature type="domain" description="Isopropylmalate dehydrogenase-like" evidence="10">
    <location>
        <begin position="40"/>
        <end position="111"/>
    </location>
</feature>
<dbReference type="GO" id="GO:0005739">
    <property type="term" value="C:mitochondrion"/>
    <property type="evidence" value="ECO:0007669"/>
    <property type="project" value="TreeGrafter"/>
</dbReference>
<keyword evidence="9" id="KW-0464">Manganese</keyword>
<dbReference type="Gene3D" id="3.40.718.10">
    <property type="entry name" value="Isopropylmalate Dehydrogenase"/>
    <property type="match status" value="1"/>
</dbReference>
<comment type="caution">
    <text evidence="11">The sequence shown here is derived from an EMBL/GenBank/DDBJ whole genome shotgun (WGS) entry which is preliminary data.</text>
</comment>
<dbReference type="InterPro" id="IPR024084">
    <property type="entry name" value="IsoPropMal-DH-like_dom"/>
</dbReference>
<evidence type="ECO:0000256" key="4">
    <source>
        <dbReference type="ARBA" id="ARBA00022435"/>
    </source>
</evidence>
<keyword evidence="5" id="KW-0816">Tricarboxylic acid cycle</keyword>
<evidence type="ECO:0000313" key="12">
    <source>
        <dbReference type="Proteomes" id="UP000288216"/>
    </source>
</evidence>
<dbReference type="GO" id="GO:0004450">
    <property type="term" value="F:isocitrate dehydrogenase (NADP+) activity"/>
    <property type="evidence" value="ECO:0007669"/>
    <property type="project" value="InterPro"/>
</dbReference>
<dbReference type="STRING" id="75743.A0A401NVH6"/>
<keyword evidence="6" id="KW-0479">Metal-binding</keyword>
<dbReference type="GO" id="GO:0006097">
    <property type="term" value="P:glyoxylate cycle"/>
    <property type="evidence" value="ECO:0007669"/>
    <property type="project" value="UniProtKB-KW"/>
</dbReference>
<dbReference type="OrthoDB" id="248923at2759"/>
<keyword evidence="8" id="KW-0560">Oxidoreductase</keyword>
<evidence type="ECO:0000256" key="8">
    <source>
        <dbReference type="ARBA" id="ARBA00023002"/>
    </source>
</evidence>
<dbReference type="PANTHER" id="PTHR11822">
    <property type="entry name" value="NADP-SPECIFIC ISOCITRATE DEHYDROGENASE"/>
    <property type="match status" value="1"/>
</dbReference>
<name>A0A401NVH6_SCYTO</name>
<reference evidence="11 12" key="1">
    <citation type="journal article" date="2018" name="Nat. Ecol. Evol.">
        <title>Shark genomes provide insights into elasmobranch evolution and the origin of vertebrates.</title>
        <authorList>
            <person name="Hara Y"/>
            <person name="Yamaguchi K"/>
            <person name="Onimaru K"/>
            <person name="Kadota M"/>
            <person name="Koyanagi M"/>
            <person name="Keeley SD"/>
            <person name="Tatsumi K"/>
            <person name="Tanaka K"/>
            <person name="Motone F"/>
            <person name="Kageyama Y"/>
            <person name="Nozu R"/>
            <person name="Adachi N"/>
            <person name="Nishimura O"/>
            <person name="Nakagawa R"/>
            <person name="Tanegashima C"/>
            <person name="Kiyatake I"/>
            <person name="Matsumoto R"/>
            <person name="Murakumo K"/>
            <person name="Nishida K"/>
            <person name="Terakita A"/>
            <person name="Kuratani S"/>
            <person name="Sato K"/>
            <person name="Hyodo S Kuraku.S."/>
        </authorList>
    </citation>
    <scope>NUCLEOTIDE SEQUENCE [LARGE SCALE GENOMIC DNA]</scope>
</reference>
<protein>
    <recommendedName>
        <fullName evidence="10">Isopropylmalate dehydrogenase-like domain-containing protein</fullName>
    </recommendedName>
</protein>
<dbReference type="GO" id="GO:0006102">
    <property type="term" value="P:isocitrate metabolic process"/>
    <property type="evidence" value="ECO:0007669"/>
    <property type="project" value="InterPro"/>
</dbReference>
<dbReference type="GO" id="GO:0006739">
    <property type="term" value="P:NADP+ metabolic process"/>
    <property type="evidence" value="ECO:0007669"/>
    <property type="project" value="TreeGrafter"/>
</dbReference>
<dbReference type="Proteomes" id="UP000288216">
    <property type="component" value="Unassembled WGS sequence"/>
</dbReference>
<dbReference type="GO" id="GO:0046872">
    <property type="term" value="F:metal ion binding"/>
    <property type="evidence" value="ECO:0007669"/>
    <property type="project" value="UniProtKB-KW"/>
</dbReference>
<keyword evidence="7" id="KW-0460">Magnesium</keyword>
<comment type="cofactor">
    <cofactor evidence="2">
        <name>Mg(2+)</name>
        <dbReference type="ChEBI" id="CHEBI:18420"/>
    </cofactor>
</comment>
<dbReference type="PANTHER" id="PTHR11822:SF21">
    <property type="entry name" value="ISOCITRATE DEHYDROGENASE [NADP], MITOCHONDRIAL"/>
    <property type="match status" value="1"/>
</dbReference>
<comment type="similarity">
    <text evidence="3">Belongs to the isocitrate and isopropylmalate dehydrogenases family.</text>
</comment>
<evidence type="ECO:0000256" key="1">
    <source>
        <dbReference type="ARBA" id="ARBA00001936"/>
    </source>
</evidence>
<dbReference type="SUPFAM" id="SSF53659">
    <property type="entry name" value="Isocitrate/Isopropylmalate dehydrogenase-like"/>
    <property type="match status" value="1"/>
</dbReference>
<dbReference type="GO" id="GO:0006099">
    <property type="term" value="P:tricarboxylic acid cycle"/>
    <property type="evidence" value="ECO:0007669"/>
    <property type="project" value="UniProtKB-KW"/>
</dbReference>
<proteinExistence type="inferred from homology"/>